<proteinExistence type="predicted"/>
<keyword evidence="1" id="KW-0378">Hydrolase</keyword>
<keyword evidence="5" id="KW-1185">Reference proteome</keyword>
<dbReference type="SUPFAM" id="SSF50974">
    <property type="entry name" value="Nitrous oxide reductase, N-terminal domain"/>
    <property type="match status" value="1"/>
</dbReference>
<name>A0A7G8BJ36_9BACT</name>
<dbReference type="InterPro" id="IPR017850">
    <property type="entry name" value="Alkaline_phosphatase_core_sf"/>
</dbReference>
<keyword evidence="3" id="KW-0732">Signal</keyword>
<dbReference type="EMBL" id="CP060394">
    <property type="protein sequence ID" value="QNI32556.1"/>
    <property type="molecule type" value="Genomic_DNA"/>
</dbReference>
<dbReference type="NCBIfam" id="TIGR02276">
    <property type="entry name" value="beta_rpt_yvtn"/>
    <property type="match status" value="1"/>
</dbReference>
<sequence length="953" mass="101793">MSPKSSRQKSRNKSRINRLRPLAGLLATGLSVPLAAQSVPFPTYSAGPQPNGSWVVSSGQVITPAGQQVDLGIRVRAKAVALNPNVKTHTAAVLTMGTSPSDGNGAVEVFDTNTGDVLQNYIVFGKDTSGSFNGIAYSADGKHLVFSQDDSNVAIAKVSAEGLLSDDAQVSVPPNNSFISCFPNSPPAAYANPCGSLYSASTAYPGGIAISKDGKSAYALLNQNDTLTKIDISAAKQGTQIRVGNAPHSIVISSNGATAYISNEGGRAATDGDFQINSAGTEIVADPEVGAAISGTVSVVNLARMKVTATISTGLHPTGMAFYGKDLLVANTYSDTISVIDTDTNDVIRTIDLGLPIKLPGRRKSAYGAAPNSIAVDAKNGIAYVALYNANAIGVVDLSPGVNPVKGMIPVAYAPSSVVLDEADNVLIVANDKGIGARNSFETDYGVTNYNTHQDNGTVSIVRVPNSKKLEAWTKQVFENNHWDLTENIKSASGGRPDANPVAIPAKIGDPSLIQHVFLIVRENRTYDQILGDVAEGDGDSSLAVFGGKDTPNVHQLVKRFPLLDNFYDPSRQSADGHQWITEAMAPYSDDIQSPDWVRSYPGGNMGDALAYQNKGFLFSEAADRGLPVKIYGEAVENDTFKQPSGSTSEPSWSQFYADSQKFEAGLEKTLFYQNTVQAQSSVPAVSDHLITNFPQFDLGIPDQFRVDLWVQDFKNDVANGTVPALSVLWVMCDHTGGPPTPDAEQADNDLAIGRIIDYISHSNVWSSSAIFIEEDDSQNGVDHVDGHRSPGYVISPYTVQNGPTDHTYYTQVNMTRTIEQILGLPPMNQFDLVASPMRTAFVEGTPSAANFKPWTHVPNQVPLNQGVTANATKAANTTDSAAVKTLRAAWLKKKTQIFAGKLTKPDSEDPDTVNHFNWYMSTGFTRPYPGEKAVRPPSDFHKPAPAKADLDD</sequence>
<dbReference type="SUPFAM" id="SSF53649">
    <property type="entry name" value="Alkaline phosphatase-like"/>
    <property type="match status" value="1"/>
</dbReference>
<dbReference type="Gene3D" id="2.130.10.10">
    <property type="entry name" value="YVTN repeat-like/Quinoprotein amine dehydrogenase"/>
    <property type="match status" value="3"/>
</dbReference>
<dbReference type="InterPro" id="IPR015943">
    <property type="entry name" value="WD40/YVTN_repeat-like_dom_sf"/>
</dbReference>
<dbReference type="InterPro" id="IPR011964">
    <property type="entry name" value="YVTN_b-propeller_repeat"/>
</dbReference>
<evidence type="ECO:0000313" key="4">
    <source>
        <dbReference type="EMBL" id="QNI32556.1"/>
    </source>
</evidence>
<evidence type="ECO:0000256" key="1">
    <source>
        <dbReference type="ARBA" id="ARBA00022801"/>
    </source>
</evidence>
<dbReference type="InterPro" id="IPR007312">
    <property type="entry name" value="Phosphoesterase"/>
</dbReference>
<dbReference type="Gene3D" id="3.40.720.10">
    <property type="entry name" value="Alkaline Phosphatase, subunit A"/>
    <property type="match status" value="1"/>
</dbReference>
<accession>A0A7G8BJ36</accession>
<evidence type="ECO:0000256" key="3">
    <source>
        <dbReference type="SAM" id="SignalP"/>
    </source>
</evidence>
<feature type="compositionally biased region" description="Basic and acidic residues" evidence="2">
    <location>
        <begin position="933"/>
        <end position="943"/>
    </location>
</feature>
<feature type="chain" id="PRO_5028860221" evidence="3">
    <location>
        <begin position="37"/>
        <end position="953"/>
    </location>
</feature>
<dbReference type="InterPro" id="IPR011045">
    <property type="entry name" value="N2O_reductase_N"/>
</dbReference>
<dbReference type="AlphaFoldDB" id="A0A7G8BJ36"/>
<evidence type="ECO:0000256" key="2">
    <source>
        <dbReference type="SAM" id="MobiDB-lite"/>
    </source>
</evidence>
<dbReference type="PANTHER" id="PTHR47197">
    <property type="entry name" value="PROTEIN NIRF"/>
    <property type="match status" value="1"/>
</dbReference>
<gene>
    <name evidence="4" type="ORF">H7849_00555</name>
</gene>
<protein>
    <submittedName>
        <fullName evidence="4">Bifunctional YncE family protein/alkaline phosphatase family protein</fullName>
    </submittedName>
</protein>
<dbReference type="Proteomes" id="UP000515312">
    <property type="component" value="Chromosome"/>
</dbReference>
<feature type="region of interest" description="Disordered" evidence="2">
    <location>
        <begin position="930"/>
        <end position="953"/>
    </location>
</feature>
<dbReference type="GO" id="GO:0016788">
    <property type="term" value="F:hydrolase activity, acting on ester bonds"/>
    <property type="evidence" value="ECO:0007669"/>
    <property type="project" value="InterPro"/>
</dbReference>
<dbReference type="Pfam" id="PF04185">
    <property type="entry name" value="Phosphoesterase"/>
    <property type="match status" value="1"/>
</dbReference>
<dbReference type="PANTHER" id="PTHR47197:SF3">
    <property type="entry name" value="DIHYDRO-HEME D1 DEHYDROGENASE"/>
    <property type="match status" value="1"/>
</dbReference>
<reference evidence="4 5" key="1">
    <citation type="submission" date="2020-08" db="EMBL/GenBank/DDBJ databases">
        <title>Edaphobacter telluris sp. nov. and Acidobacterium dinghuensis sp. nov., two acidobacteria isolated from forest soil.</title>
        <authorList>
            <person name="Fu J."/>
            <person name="Qiu L."/>
        </authorList>
    </citation>
    <scope>NUCLEOTIDE SEQUENCE [LARGE SCALE GENOMIC DNA]</scope>
    <source>
        <strain evidence="4">4Y35</strain>
    </source>
</reference>
<organism evidence="4 5">
    <name type="scientific">Alloacidobacterium dinghuense</name>
    <dbReference type="NCBI Taxonomy" id="2763107"/>
    <lineage>
        <taxon>Bacteria</taxon>
        <taxon>Pseudomonadati</taxon>
        <taxon>Acidobacteriota</taxon>
        <taxon>Terriglobia</taxon>
        <taxon>Terriglobales</taxon>
        <taxon>Acidobacteriaceae</taxon>
        <taxon>Alloacidobacterium</taxon>
    </lineage>
</organism>
<dbReference type="InterPro" id="IPR051200">
    <property type="entry name" value="Host-pathogen_enzymatic-act"/>
</dbReference>
<dbReference type="RefSeq" id="WP_186743510.1">
    <property type="nucleotide sequence ID" value="NZ_CP060394.1"/>
</dbReference>
<evidence type="ECO:0000313" key="5">
    <source>
        <dbReference type="Proteomes" id="UP000515312"/>
    </source>
</evidence>
<dbReference type="KEGG" id="adin:H7849_00555"/>
<feature type="signal peptide" evidence="3">
    <location>
        <begin position="1"/>
        <end position="36"/>
    </location>
</feature>